<dbReference type="Pfam" id="PF09491">
    <property type="entry name" value="RE_AlwI"/>
    <property type="match status" value="1"/>
</dbReference>
<dbReference type="EMBL" id="JABBLX010000004">
    <property type="protein sequence ID" value="NMK97058.1"/>
    <property type="molecule type" value="Genomic_DNA"/>
</dbReference>
<dbReference type="GO" id="GO:0004519">
    <property type="term" value="F:endonuclease activity"/>
    <property type="evidence" value="ECO:0007669"/>
    <property type="project" value="UniProtKB-KW"/>
</dbReference>
<dbReference type="CDD" id="cd22316">
    <property type="entry name" value="BspD6I-like"/>
    <property type="match status" value="1"/>
</dbReference>
<dbReference type="EMBL" id="JABBMI010000044">
    <property type="protein sequence ID" value="NMK53776.1"/>
    <property type="molecule type" value="Genomic_DNA"/>
</dbReference>
<evidence type="ECO:0000313" key="3">
    <source>
        <dbReference type="EMBL" id="TBW76143.1"/>
    </source>
</evidence>
<dbReference type="Gene3D" id="3.40.91.50">
    <property type="match status" value="1"/>
</dbReference>
<keyword evidence="3" id="KW-0378">Hydrolase</keyword>
<dbReference type="EMBL" id="SCHC01000003">
    <property type="protein sequence ID" value="TBW76143.1"/>
    <property type="molecule type" value="Genomic_DNA"/>
</dbReference>
<keyword evidence="3" id="KW-0255">Endonuclease</keyword>
<evidence type="ECO:0000313" key="5">
    <source>
        <dbReference type="Proteomes" id="UP000538955"/>
    </source>
</evidence>
<dbReference type="RefSeq" id="WP_049427129.1">
    <property type="nucleotide sequence ID" value="NZ_AP014956.1"/>
</dbReference>
<name>A0A7X9WGC8_STACP</name>
<dbReference type="Proteomes" id="UP000291949">
    <property type="component" value="Unassembled WGS sequence"/>
</dbReference>
<evidence type="ECO:0000313" key="4">
    <source>
        <dbReference type="Proteomes" id="UP000291949"/>
    </source>
</evidence>
<dbReference type="Proteomes" id="UP000538955">
    <property type="component" value="Unassembled WGS sequence"/>
</dbReference>
<organism evidence="3 4">
    <name type="scientific">Staphylococcus capitis</name>
    <dbReference type="NCBI Taxonomy" id="29388"/>
    <lineage>
        <taxon>Bacteria</taxon>
        <taxon>Bacillati</taxon>
        <taxon>Bacillota</taxon>
        <taxon>Bacilli</taxon>
        <taxon>Bacillales</taxon>
        <taxon>Staphylococcaceae</taxon>
        <taxon>Staphylococcus</taxon>
    </lineage>
</organism>
<evidence type="ECO:0000313" key="1">
    <source>
        <dbReference type="EMBL" id="NMK53776.1"/>
    </source>
</evidence>
<gene>
    <name evidence="3" type="ORF">EQ811_09885</name>
    <name evidence="2" type="ORF">HHM13_02940</name>
    <name evidence="1" type="ORF">HHM24_03290</name>
</gene>
<accession>A0A7X9WGC8</accession>
<reference evidence="5 6" key="2">
    <citation type="submission" date="2020-04" db="EMBL/GenBank/DDBJ databases">
        <title>The Epidemiology and Molecular Characteristics of Linezolid-Resistant Staphylococcus capitis in Huashan Hospital, Shanghai.</title>
        <authorList>
            <person name="Ding L."/>
            <person name="Li P."/>
            <person name="Yang Y."/>
            <person name="Lin D."/>
            <person name="Xu X."/>
        </authorList>
    </citation>
    <scope>NUCLEOTIDE SEQUENCE [LARGE SCALE GENOMIC DNA]</scope>
    <source>
        <strain evidence="2 6">12-86</strain>
        <strain evidence="1 5">17-84</strain>
    </source>
</reference>
<keyword evidence="3" id="KW-0540">Nuclease</keyword>
<dbReference type="InterPro" id="IPR018573">
    <property type="entry name" value="Restrct_endonuc_II_AlwI"/>
</dbReference>
<evidence type="ECO:0000313" key="2">
    <source>
        <dbReference type="EMBL" id="NMK97058.1"/>
    </source>
</evidence>
<proteinExistence type="predicted"/>
<dbReference type="Proteomes" id="UP000550736">
    <property type="component" value="Unassembled WGS sequence"/>
</dbReference>
<reference evidence="3 4" key="1">
    <citation type="journal article" date="2019" name="Sci. Transl. Med.">
        <title>Quorum sensing between bacterial species on the skin protects against epidermal injury in atopic dermatitis.</title>
        <authorList>
            <person name="Williams M.R."/>
        </authorList>
    </citation>
    <scope>NUCLEOTIDE SEQUENCE [LARGE SCALE GENOMIC DNA]</scope>
    <source>
        <strain evidence="3 4">H8</strain>
    </source>
</reference>
<keyword evidence="5" id="KW-1185">Reference proteome</keyword>
<comment type="caution">
    <text evidence="3">The sequence shown here is derived from an EMBL/GenBank/DDBJ whole genome shotgun (WGS) entry which is preliminary data.</text>
</comment>
<protein>
    <submittedName>
        <fullName evidence="3">AlwI family type II restriction endonuclease</fullName>
    </submittedName>
</protein>
<sequence length="569" mass="66414">MGRFESRTIFFSTSPRNPELIPKYLRLIREKDLENKLYNETLQIKFYDMLSQANLAGVSNGGKSKDKAFAGRDKLTRAPQALGFLIPKRNKPLKITEAGNLLMKEALFEDVMIHQLLKFQLPSALHKETKNKNEGRFNIKPFLEIIRLVYELEYLTYQELSIFGITMTDYRKFNETKQDVLEYRAKRKNSRGNKSLKKFYEEKRNEIFKELYIDILDNKNYKVRENTENSQEKFLKTKLSNSLDYTDSIFRFLRATGLFVLTKGKSISISNERIKEVQYILKNVERDIVSPDISIDKYFKYLSNPNIPKLKNDDLREIQFEIESKGIKVDSDDLYSLKEELNRQRVLKREQKLLEITKKLKRKDKEDVEDIIETYSQIIKNEIPDRSAVMEWNTWRAAVMINNGDITGNFIPDDNGYPISTAGGSKGDIVGDYGSFNILYEVTLSQGKKQYDMEGEPVPRHVGELKKKSGKDTFGFFIAEKINPESVYHFYLTTGTNSKIYNGNISVIPINLSDFIHIFKLSIEKNIQPSDFLDLHNYSINMSRESIINGENEEYWYDKVMKYILNKVS</sequence>
<evidence type="ECO:0000313" key="6">
    <source>
        <dbReference type="Proteomes" id="UP000550736"/>
    </source>
</evidence>
<dbReference type="AlphaFoldDB" id="A0A7X9WGC8"/>